<comment type="caution">
    <text evidence="2">The sequence shown here is derived from an EMBL/GenBank/DDBJ whole genome shotgun (WGS) entry which is preliminary data.</text>
</comment>
<dbReference type="Gene3D" id="3.20.20.150">
    <property type="entry name" value="Divalent-metal-dependent TIM barrel enzymes"/>
    <property type="match status" value="1"/>
</dbReference>
<dbReference type="PANTHER" id="PTHR12110">
    <property type="entry name" value="HYDROXYPYRUVATE ISOMERASE"/>
    <property type="match status" value="1"/>
</dbReference>
<protein>
    <submittedName>
        <fullName evidence="2">Sugar phosphate isomerase/epimerase</fullName>
    </submittedName>
</protein>
<name>A0A2V3WD18_9BACI</name>
<feature type="domain" description="Xylose isomerase-like TIM barrel" evidence="1">
    <location>
        <begin position="20"/>
        <end position="254"/>
    </location>
</feature>
<gene>
    <name evidence="2" type="ORF">DFR56_107191</name>
</gene>
<sequence>MHLSICSWIFGDEPIERVLKFIKKSGYDAIELQAAMALTHTDKIKQIVNDLQLKIDGITGDAAWPDETKDLANGKPTNRKIAVEYFKEQIKVCNELGGKYIVICPSAVGKAHLVGKGTEDWDWAIDSVKQLCETATLESVELIIEPVNRYESSILNTAEDAYRFVNELNHPSVKMLVDTYHMNIEEVDMISAIESVSNKLGVFHLSDNNRQGVGFGHIDFEAVISKLKEINYGGPLVLECMAPGANPFAANKESMDDLYLYCEHTVQVLQRMLSN</sequence>
<dbReference type="Pfam" id="PF01261">
    <property type="entry name" value="AP_endonuc_2"/>
    <property type="match status" value="1"/>
</dbReference>
<dbReference type="Proteomes" id="UP000247978">
    <property type="component" value="Unassembled WGS sequence"/>
</dbReference>
<dbReference type="InterPro" id="IPR050312">
    <property type="entry name" value="IolE/XylAMocC-like"/>
</dbReference>
<proteinExistence type="predicted"/>
<keyword evidence="3" id="KW-1185">Reference proteome</keyword>
<dbReference type="InterPro" id="IPR036237">
    <property type="entry name" value="Xyl_isomerase-like_sf"/>
</dbReference>
<keyword evidence="2" id="KW-0413">Isomerase</keyword>
<dbReference type="GO" id="GO:0016853">
    <property type="term" value="F:isomerase activity"/>
    <property type="evidence" value="ECO:0007669"/>
    <property type="project" value="UniProtKB-KW"/>
</dbReference>
<dbReference type="InterPro" id="IPR013022">
    <property type="entry name" value="Xyl_isomerase-like_TIM-brl"/>
</dbReference>
<evidence type="ECO:0000313" key="2">
    <source>
        <dbReference type="EMBL" id="PXW86669.1"/>
    </source>
</evidence>
<accession>A0A2V3WD18</accession>
<dbReference type="AlphaFoldDB" id="A0A2V3WD18"/>
<dbReference type="EMBL" id="QJJQ01000007">
    <property type="protein sequence ID" value="PXW86669.1"/>
    <property type="molecule type" value="Genomic_DNA"/>
</dbReference>
<evidence type="ECO:0000313" key="3">
    <source>
        <dbReference type="Proteomes" id="UP000247978"/>
    </source>
</evidence>
<dbReference type="SUPFAM" id="SSF51658">
    <property type="entry name" value="Xylose isomerase-like"/>
    <property type="match status" value="1"/>
</dbReference>
<evidence type="ECO:0000259" key="1">
    <source>
        <dbReference type="Pfam" id="PF01261"/>
    </source>
</evidence>
<dbReference type="RefSeq" id="WP_110395564.1">
    <property type="nucleotide sequence ID" value="NZ_JBHUHB010000001.1"/>
</dbReference>
<organism evidence="2 3">
    <name type="scientific">Pseudogracilibacillus auburnensis</name>
    <dbReference type="NCBI Taxonomy" id="1494959"/>
    <lineage>
        <taxon>Bacteria</taxon>
        <taxon>Bacillati</taxon>
        <taxon>Bacillota</taxon>
        <taxon>Bacilli</taxon>
        <taxon>Bacillales</taxon>
        <taxon>Bacillaceae</taxon>
        <taxon>Pseudogracilibacillus</taxon>
    </lineage>
</organism>
<reference evidence="2 3" key="1">
    <citation type="submission" date="2018-05" db="EMBL/GenBank/DDBJ databases">
        <title>Genomic Encyclopedia of Type Strains, Phase IV (KMG-IV): sequencing the most valuable type-strain genomes for metagenomic binning, comparative biology and taxonomic classification.</title>
        <authorList>
            <person name="Goeker M."/>
        </authorList>
    </citation>
    <scope>NUCLEOTIDE SEQUENCE [LARGE SCALE GENOMIC DNA]</scope>
    <source>
        <strain evidence="2 3">DSM 28556</strain>
    </source>
</reference>
<dbReference type="OrthoDB" id="9814946at2"/>